<comment type="subcellular location">
    <subcellularLocation>
        <location evidence="1 7">Cell membrane</location>
        <topology evidence="1 7">Multi-pass membrane protein</topology>
    </subcellularLocation>
</comment>
<comment type="caution">
    <text evidence="9">The sequence shown here is derived from an EMBL/GenBank/DDBJ whole genome shotgun (WGS) entry which is preliminary data.</text>
</comment>
<evidence type="ECO:0000256" key="7">
    <source>
        <dbReference type="RuleBase" id="RU363032"/>
    </source>
</evidence>
<feature type="transmembrane region" description="Helical" evidence="7">
    <location>
        <begin position="284"/>
        <end position="310"/>
    </location>
</feature>
<sequence>MLKFVGKKLLMMIPMLLLISFIVFAGLQATGIDPINYMITPDMAANAENIELLRESLGLNDPFIVRYFHWIRDIVTGNLGYSIVNGSSISSLLATRLPATFELALAALILSSLLGISIGIISAIRQNGIVDYAGRIFAVLGQSIPQFFFGICIVQFFAIKLGWFPVSGRVSPGGGGFVDRFVHFVLPVATMTLAMCAVLMRYARNTMLDVLNSDYIKTARSKGLPEWKVYLKHGFRNAMRPVLVILCFRLPMLIGGSVVIESVFGWPGIGSIITQSVVSGDYPVIMVTTLLVAAAMLAASFLVDVITAALDPRVRLDK</sequence>
<evidence type="ECO:0000256" key="4">
    <source>
        <dbReference type="ARBA" id="ARBA00022692"/>
    </source>
</evidence>
<dbReference type="InterPro" id="IPR035906">
    <property type="entry name" value="MetI-like_sf"/>
</dbReference>
<dbReference type="InterPro" id="IPR045621">
    <property type="entry name" value="BPD_transp_1_N"/>
</dbReference>
<keyword evidence="6 7" id="KW-0472">Membrane</keyword>
<dbReference type="Pfam" id="PF19300">
    <property type="entry name" value="BPD_transp_1_N"/>
    <property type="match status" value="1"/>
</dbReference>
<feature type="transmembrane region" description="Helical" evidence="7">
    <location>
        <begin position="181"/>
        <end position="203"/>
    </location>
</feature>
<reference evidence="9 10" key="1">
    <citation type="submission" date="2015-10" db="EMBL/GenBank/DDBJ databases">
        <title>A novel member of the family Ruminococcaceae isolated from human faeces.</title>
        <authorList>
            <person name="Shkoporov A.N."/>
            <person name="Chaplin A.V."/>
            <person name="Motuzova O.V."/>
            <person name="Kafarskaia L.I."/>
            <person name="Efimov B.A."/>
        </authorList>
    </citation>
    <scope>NUCLEOTIDE SEQUENCE [LARGE SCALE GENOMIC DNA]</scope>
    <source>
        <strain evidence="9 10">668</strain>
    </source>
</reference>
<dbReference type="CDD" id="cd06261">
    <property type="entry name" value="TM_PBP2"/>
    <property type="match status" value="1"/>
</dbReference>
<keyword evidence="4 7" id="KW-0812">Transmembrane</keyword>
<dbReference type="Proteomes" id="UP000053433">
    <property type="component" value="Unassembled WGS sequence"/>
</dbReference>
<feature type="transmembrane region" description="Helical" evidence="7">
    <location>
        <begin position="136"/>
        <end position="161"/>
    </location>
</feature>
<evidence type="ECO:0000256" key="3">
    <source>
        <dbReference type="ARBA" id="ARBA00022475"/>
    </source>
</evidence>
<dbReference type="Gene3D" id="1.10.3720.10">
    <property type="entry name" value="MetI-like"/>
    <property type="match status" value="1"/>
</dbReference>
<dbReference type="GO" id="GO:0005886">
    <property type="term" value="C:plasma membrane"/>
    <property type="evidence" value="ECO:0007669"/>
    <property type="project" value="UniProtKB-SubCell"/>
</dbReference>
<evidence type="ECO:0000313" key="9">
    <source>
        <dbReference type="EMBL" id="KUE75278.1"/>
    </source>
</evidence>
<dbReference type="AlphaFoldDB" id="A0A0W7TN79"/>
<keyword evidence="2 7" id="KW-0813">Transport</keyword>
<keyword evidence="3" id="KW-1003">Cell membrane</keyword>
<name>A0A0W7TN79_9FIRM</name>
<dbReference type="Pfam" id="PF00528">
    <property type="entry name" value="BPD_transp_1"/>
    <property type="match status" value="1"/>
</dbReference>
<dbReference type="InterPro" id="IPR000515">
    <property type="entry name" value="MetI-like"/>
</dbReference>
<evidence type="ECO:0000259" key="8">
    <source>
        <dbReference type="PROSITE" id="PS50928"/>
    </source>
</evidence>
<evidence type="ECO:0000256" key="1">
    <source>
        <dbReference type="ARBA" id="ARBA00004651"/>
    </source>
</evidence>
<dbReference type="PANTHER" id="PTHR43163">
    <property type="entry name" value="DIPEPTIDE TRANSPORT SYSTEM PERMEASE PROTEIN DPPB-RELATED"/>
    <property type="match status" value="1"/>
</dbReference>
<feature type="transmembrane region" description="Helical" evidence="7">
    <location>
        <begin position="103"/>
        <end position="124"/>
    </location>
</feature>
<dbReference type="GO" id="GO:0055085">
    <property type="term" value="P:transmembrane transport"/>
    <property type="evidence" value="ECO:0007669"/>
    <property type="project" value="InterPro"/>
</dbReference>
<dbReference type="PROSITE" id="PS50928">
    <property type="entry name" value="ABC_TM1"/>
    <property type="match status" value="1"/>
</dbReference>
<evidence type="ECO:0000313" key="10">
    <source>
        <dbReference type="Proteomes" id="UP000053433"/>
    </source>
</evidence>
<proteinExistence type="inferred from homology"/>
<evidence type="ECO:0000256" key="2">
    <source>
        <dbReference type="ARBA" id="ARBA00022448"/>
    </source>
</evidence>
<protein>
    <submittedName>
        <fullName evidence="9">Peptide ABC transporter permease</fullName>
    </submittedName>
</protein>
<evidence type="ECO:0000256" key="6">
    <source>
        <dbReference type="ARBA" id="ARBA00023136"/>
    </source>
</evidence>
<dbReference type="EMBL" id="LMUA01000025">
    <property type="protein sequence ID" value="KUE75278.1"/>
    <property type="molecule type" value="Genomic_DNA"/>
</dbReference>
<accession>A0A0W7TN79</accession>
<keyword evidence="5 7" id="KW-1133">Transmembrane helix</keyword>
<dbReference type="PANTHER" id="PTHR43163:SF6">
    <property type="entry name" value="DIPEPTIDE TRANSPORT SYSTEM PERMEASE PROTEIN DPPB-RELATED"/>
    <property type="match status" value="1"/>
</dbReference>
<organism evidence="9 10">
    <name type="scientific">Ruthenibacterium lactatiformans</name>
    <dbReference type="NCBI Taxonomy" id="1550024"/>
    <lineage>
        <taxon>Bacteria</taxon>
        <taxon>Bacillati</taxon>
        <taxon>Bacillota</taxon>
        <taxon>Clostridia</taxon>
        <taxon>Eubacteriales</taxon>
        <taxon>Oscillospiraceae</taxon>
        <taxon>Ruthenibacterium</taxon>
    </lineage>
</organism>
<dbReference type="SUPFAM" id="SSF161098">
    <property type="entry name" value="MetI-like"/>
    <property type="match status" value="1"/>
</dbReference>
<feature type="domain" description="ABC transmembrane type-1" evidence="8">
    <location>
        <begin position="97"/>
        <end position="303"/>
    </location>
</feature>
<comment type="similarity">
    <text evidence="7">Belongs to the binding-protein-dependent transport system permease family.</text>
</comment>
<feature type="transmembrane region" description="Helical" evidence="7">
    <location>
        <begin position="242"/>
        <end position="264"/>
    </location>
</feature>
<evidence type="ECO:0000256" key="5">
    <source>
        <dbReference type="ARBA" id="ARBA00022989"/>
    </source>
</evidence>
<gene>
    <name evidence="9" type="ORF">ASJ35_14780</name>
</gene>